<organism evidence="2 3">
    <name type="scientific">Petromyzon marinus</name>
    <name type="common">Sea lamprey</name>
    <dbReference type="NCBI Taxonomy" id="7757"/>
    <lineage>
        <taxon>Eukaryota</taxon>
        <taxon>Metazoa</taxon>
        <taxon>Chordata</taxon>
        <taxon>Craniata</taxon>
        <taxon>Vertebrata</taxon>
        <taxon>Cyclostomata</taxon>
        <taxon>Hyperoartia</taxon>
        <taxon>Petromyzontiformes</taxon>
        <taxon>Petromyzontidae</taxon>
        <taxon>Petromyzon</taxon>
    </lineage>
</organism>
<accession>A0AAJ7TMI6</accession>
<dbReference type="Proteomes" id="UP001318040">
    <property type="component" value="Chromosome 31"/>
</dbReference>
<feature type="compositionally biased region" description="Basic and acidic residues" evidence="1">
    <location>
        <begin position="69"/>
        <end position="82"/>
    </location>
</feature>
<dbReference type="KEGG" id="pmrn:116947719"/>
<feature type="compositionally biased region" description="Basic residues" evidence="1">
    <location>
        <begin position="227"/>
        <end position="236"/>
    </location>
</feature>
<evidence type="ECO:0000313" key="3">
    <source>
        <dbReference type="RefSeq" id="XP_032819645.1"/>
    </source>
</evidence>
<evidence type="ECO:0000313" key="2">
    <source>
        <dbReference type="Proteomes" id="UP001318040"/>
    </source>
</evidence>
<name>A0AAJ7TMI6_PETMA</name>
<feature type="compositionally biased region" description="Acidic residues" evidence="1">
    <location>
        <begin position="310"/>
        <end position="321"/>
    </location>
</feature>
<dbReference type="RefSeq" id="XP_032819645.1">
    <property type="nucleotide sequence ID" value="XM_032963754.1"/>
</dbReference>
<keyword evidence="2" id="KW-1185">Reference proteome</keyword>
<proteinExistence type="predicted"/>
<feature type="region of interest" description="Disordered" evidence="1">
    <location>
        <begin position="451"/>
        <end position="472"/>
    </location>
</feature>
<sequence length="723" mass="79439">MSPVMEGSLRVPVTGTEGSPLAGLGTRHERQRQLVLRALGVSRAQGMRATQGAGEERGGDSEAEPYPGSERRERERQDRGDDAWTSLLPVGWGPLDFRGRFGEGILSGDLSRPSSGFYEPSESGSASLSDTGGSGSSGCEIVITPESGGLREGPGPGIEPNSLSEEQQGPASGNEGKHQEIWTLNLGSPRETRPREMNVERAIAYIRGLLQHQQHHQQQHQPQNHHQPQHQHHHNQQQHDHQQQQQQDHHQQQHQQHDHHHQQQQGHVHPSSRPRVSLGVAGSAQYRRRSRYGNPESPPTERRELLQGENDTEVGSEEVEEQVGVGRAAVSARYSLILSGVPIPSRCRRRNSIKSMLISKAGATASGAAASPANDGSTAAVSVVRPKCDLTPDGESNRADNFDGPYRPRRSEFVQCHPTAGEKSTQVTHGDGVVTHQKLLTGWLGGPLCESQRKGDGQSMTQGERVGEGERPCESDRVCESGWLIVGEVTGEGKQACEEGERAREGQRSIEGEWVGEVQRLIQDAQRGGERLGEGDWPVSTGESRLLLRQWRRQQQQQKYRQRWLPAMSDSDADVDSAERQWRRQGAVRIRRKRRPGEDRGTRRSGNNNINNNSWDRHRTRADVNCSKVTVCGAIGKCDPAVVVVVDDRSTIPASFPGTRIAEGGSNSVEPVLGSPRPGIELGSAVPAGFNVPPGGIRMRVSHSLSRKIRTFRPERMIFIATV</sequence>
<feature type="compositionally biased region" description="Polar residues" evidence="1">
    <location>
        <begin position="161"/>
        <end position="171"/>
    </location>
</feature>
<feature type="region of interest" description="Disordered" evidence="1">
    <location>
        <begin position="108"/>
        <end position="194"/>
    </location>
</feature>
<dbReference type="AlphaFoldDB" id="A0AAJ7TMI6"/>
<evidence type="ECO:0000256" key="1">
    <source>
        <dbReference type="SAM" id="MobiDB-lite"/>
    </source>
</evidence>
<protein>
    <submittedName>
        <fullName evidence="3">Uncharacterized protein LOC116947719 isoform X1</fullName>
    </submittedName>
</protein>
<feature type="region of interest" description="Disordered" evidence="1">
    <location>
        <begin position="571"/>
        <end position="616"/>
    </location>
</feature>
<feature type="region of interest" description="Disordered" evidence="1">
    <location>
        <begin position="387"/>
        <end position="408"/>
    </location>
</feature>
<feature type="region of interest" description="Disordered" evidence="1">
    <location>
        <begin position="1"/>
        <end position="89"/>
    </location>
</feature>
<feature type="compositionally biased region" description="Basic and acidic residues" evidence="1">
    <location>
        <begin position="387"/>
        <end position="401"/>
    </location>
</feature>
<feature type="region of interest" description="Disordered" evidence="1">
    <location>
        <begin position="211"/>
        <end position="322"/>
    </location>
</feature>
<gene>
    <name evidence="3" type="primary">LOC116947719</name>
</gene>
<reference evidence="3" key="1">
    <citation type="submission" date="2025-08" db="UniProtKB">
        <authorList>
            <consortium name="RefSeq"/>
        </authorList>
    </citation>
    <scope>IDENTIFICATION</scope>
    <source>
        <tissue evidence="3">Sperm</tissue>
    </source>
</reference>
<feature type="compositionally biased region" description="Basic and acidic residues" evidence="1">
    <location>
        <begin position="237"/>
        <end position="251"/>
    </location>
</feature>